<dbReference type="PANTHER" id="PTHR11461:SF145">
    <property type="entry name" value="ALPHA-1-ANTICHYMOTRYPSIN"/>
    <property type="match status" value="1"/>
</dbReference>
<evidence type="ECO:0000256" key="10">
    <source>
        <dbReference type="SAM" id="MobiDB-lite"/>
    </source>
</evidence>
<evidence type="ECO:0000256" key="4">
    <source>
        <dbReference type="ARBA" id="ARBA00011738"/>
    </source>
</evidence>
<dbReference type="InterPro" id="IPR042185">
    <property type="entry name" value="Serpin_sf_2"/>
</dbReference>
<feature type="compositionally biased region" description="Basic and acidic residues" evidence="10">
    <location>
        <begin position="78"/>
        <end position="96"/>
    </location>
</feature>
<dbReference type="InterPro" id="IPR023795">
    <property type="entry name" value="Serpin_CS"/>
</dbReference>
<evidence type="ECO:0000256" key="5">
    <source>
        <dbReference type="ARBA" id="ARBA00022525"/>
    </source>
</evidence>
<dbReference type="Gene3D" id="3.30.497.10">
    <property type="entry name" value="Antithrombin, subunit I, domain 2"/>
    <property type="match status" value="1"/>
</dbReference>
<evidence type="ECO:0000256" key="6">
    <source>
        <dbReference type="ARBA" id="ARBA00022690"/>
    </source>
</evidence>
<evidence type="ECO:0000256" key="7">
    <source>
        <dbReference type="ARBA" id="ARBA00022900"/>
    </source>
</evidence>
<dbReference type="SUPFAM" id="SSF56574">
    <property type="entry name" value="Serpins"/>
    <property type="match status" value="1"/>
</dbReference>
<evidence type="ECO:0000256" key="3">
    <source>
        <dbReference type="ARBA" id="ARBA00009500"/>
    </source>
</evidence>
<evidence type="ECO:0000313" key="13">
    <source>
        <dbReference type="Proteomes" id="UP000694727"/>
    </source>
</evidence>
<dbReference type="InterPro" id="IPR023796">
    <property type="entry name" value="Serpin_dom"/>
</dbReference>
<dbReference type="FunFam" id="3.30.497.10:FF:000001">
    <property type="entry name" value="Serine protease inhibitor"/>
    <property type="match status" value="1"/>
</dbReference>
<proteinExistence type="inferred from homology"/>
<dbReference type="AlphaFoldDB" id="A0A8D0S8K0"/>
<reference evidence="12" key="1">
    <citation type="submission" date="2025-08" db="UniProtKB">
        <authorList>
            <consortium name="Ensembl"/>
        </authorList>
    </citation>
    <scope>IDENTIFICATION</scope>
</reference>
<comment type="subcellular location">
    <subcellularLocation>
        <location evidence="1">Cytoplasmic vesicle</location>
        <location evidence="1">Secretory vesicle</location>
        <location evidence="1">Chromaffin granule</location>
    </subcellularLocation>
    <subcellularLocation>
        <location evidence="2">Secreted</location>
    </subcellularLocation>
</comment>
<evidence type="ECO:0000313" key="12">
    <source>
        <dbReference type="Ensembl" id="ENSSSCP00025026947.1"/>
    </source>
</evidence>
<evidence type="ECO:0000259" key="11">
    <source>
        <dbReference type="SMART" id="SM00093"/>
    </source>
</evidence>
<evidence type="ECO:0000256" key="1">
    <source>
        <dbReference type="ARBA" id="ARBA00004248"/>
    </source>
</evidence>
<name>A0A8D0S8K0_PIG</name>
<comment type="subunit">
    <text evidence="4">Homodimer.</text>
</comment>
<dbReference type="Pfam" id="PF00079">
    <property type="entry name" value="Serpin"/>
    <property type="match status" value="1"/>
</dbReference>
<organism evidence="12 13">
    <name type="scientific">Sus scrofa</name>
    <name type="common">Pig</name>
    <dbReference type="NCBI Taxonomy" id="9823"/>
    <lineage>
        <taxon>Eukaryota</taxon>
        <taxon>Metazoa</taxon>
        <taxon>Chordata</taxon>
        <taxon>Craniata</taxon>
        <taxon>Vertebrata</taxon>
        <taxon>Euteleostomi</taxon>
        <taxon>Mammalia</taxon>
        <taxon>Eutheria</taxon>
        <taxon>Laurasiatheria</taxon>
        <taxon>Artiodactyla</taxon>
        <taxon>Suina</taxon>
        <taxon>Suidae</taxon>
        <taxon>Sus</taxon>
    </lineage>
</organism>
<dbReference type="PROSITE" id="PS00284">
    <property type="entry name" value="SERPIN"/>
    <property type="match status" value="1"/>
</dbReference>
<dbReference type="PANTHER" id="PTHR11461">
    <property type="entry name" value="SERINE PROTEASE INHIBITOR, SERPIN"/>
    <property type="match status" value="1"/>
</dbReference>
<evidence type="ECO:0000256" key="8">
    <source>
        <dbReference type="ARBA" id="ARBA00023329"/>
    </source>
</evidence>
<dbReference type="Proteomes" id="UP000694727">
    <property type="component" value="Unplaced"/>
</dbReference>
<accession>A0A8D0S8K0</accession>
<feature type="region of interest" description="Disordered" evidence="10">
    <location>
        <begin position="78"/>
        <end position="98"/>
    </location>
</feature>
<dbReference type="GO" id="GO:0005615">
    <property type="term" value="C:extracellular space"/>
    <property type="evidence" value="ECO:0007669"/>
    <property type="project" value="InterPro"/>
</dbReference>
<dbReference type="InterPro" id="IPR042178">
    <property type="entry name" value="Serpin_sf_1"/>
</dbReference>
<dbReference type="Ensembl" id="ENSSSCT00025063262.1">
    <property type="protein sequence ID" value="ENSSSCP00025026947.1"/>
    <property type="gene ID" value="ENSSSCG00025045647.1"/>
</dbReference>
<dbReference type="InterPro" id="IPR036186">
    <property type="entry name" value="Serpin_sf"/>
</dbReference>
<dbReference type="SMART" id="SM00093">
    <property type="entry name" value="SERPIN"/>
    <property type="match status" value="1"/>
</dbReference>
<dbReference type="InterPro" id="IPR000215">
    <property type="entry name" value="Serpin_fam"/>
</dbReference>
<sequence>EHCVVTANISQTGEGTFAGINGQRPLESPALRAGGGSGSTQRIPLCEAGMKAEGMSPFLALGLLVAGLCSRVHCVPESKPDPENGTPKDQHSRTPVDPHAIVPSNTDFAFSLYKQLVSLDPSKNVIFSPLSVSMALAFLSLGARGPTLTELLEGLKFNLTKTPEAEIHQGFQHLLQALSQPSNLLQLNVGNAMFVDERLKLLDKFVQDARELYFSEAFSLSFKDSDAAVEFINNYVKNKTKGKIVDLFKQLSPDTVLVLVNCIYFKGGWSSAFSPSFRGKADFTPEASSAQRGPGIAGSGQGLPGFSSEKLPTECSKLPGTVTQASFLAPSDEALTPALARLSPETMSAWPDRLLQRRITALHLPRFSVSGDYKLHDILPHLGIKKVFSHQADLSGITDQARLEVSQVVHRAVLDVDEEGTEGAAATGISIQPTSLVFLTVHFNRPFLFFIIHKDTQSIIFSGKVTDPSQA</sequence>
<keyword evidence="7" id="KW-0722">Serine protease inhibitor</keyword>
<evidence type="ECO:0000256" key="2">
    <source>
        <dbReference type="ARBA" id="ARBA00004613"/>
    </source>
</evidence>
<dbReference type="GO" id="GO:0042583">
    <property type="term" value="C:chromaffin granule"/>
    <property type="evidence" value="ECO:0007669"/>
    <property type="project" value="UniProtKB-SubCell"/>
</dbReference>
<comment type="similarity">
    <text evidence="3 9">Belongs to the serpin family.</text>
</comment>
<dbReference type="Gene3D" id="2.30.39.10">
    <property type="entry name" value="Alpha-1-antitrypsin, domain 1"/>
    <property type="match status" value="1"/>
</dbReference>
<keyword evidence="8" id="KW-0968">Cytoplasmic vesicle</keyword>
<keyword evidence="5" id="KW-0964">Secreted</keyword>
<feature type="domain" description="Serpin" evidence="11">
    <location>
        <begin position="110"/>
        <end position="468"/>
    </location>
</feature>
<protein>
    <recommendedName>
        <fullName evidence="11">Serpin domain-containing protein</fullName>
    </recommendedName>
</protein>
<keyword evidence="6" id="KW-0646">Protease inhibitor</keyword>
<dbReference type="GO" id="GO:0004867">
    <property type="term" value="F:serine-type endopeptidase inhibitor activity"/>
    <property type="evidence" value="ECO:0007669"/>
    <property type="project" value="UniProtKB-KW"/>
</dbReference>
<evidence type="ECO:0000256" key="9">
    <source>
        <dbReference type="RuleBase" id="RU000411"/>
    </source>
</evidence>